<dbReference type="Proteomes" id="UP000515856">
    <property type="component" value="Chromosome"/>
</dbReference>
<dbReference type="Pfam" id="PF07929">
    <property type="entry name" value="PRiA4_ORF3"/>
    <property type="match status" value="1"/>
</dbReference>
<dbReference type="Gene3D" id="3.10.290.30">
    <property type="entry name" value="MM3350-like"/>
    <property type="match status" value="1"/>
</dbReference>
<sequence length="555" mass="64817">MNAYQLKISMKGAKPPVWRRVNVPKDLTFNELHETIQRLFGWMDEHLYKFRIASQMLEILGPGVETNYLDDIFAEDHYLYEFLNEGTRFQYIYDFGDWWDHAILVEKEIEMEENYPVLIKWKGDNFAEDSGNVEGYEEIVKRSKDKKDADQKELMQWLKMQHIPFDEYYVKEQLSEIIKAHEDLDKEIEKQLDQSMLALRKTLMTKDIGELSLIEMEKSDMTYYIGFNRMDNDIVLQIYDDETAYLQGVDYVSPQASCNIFANTICVIFNEEELPNLGWNCSDGKSTIKILRTGYFPVDLNNDDALLVINILQGIEEILSQWKKPLPSYETNECLHATHNHQDWIISKQQIRLHATRDLVHLDEKEIEQIEREGVHHAGTVLCDVLSAPSPMMMNKAYDVLLLIESDTVNAKVTLPHELLGDMVQINIQILQALAQFFKENGIPDTLKVNSENMRFMLSAFCEDLGIMLLMEPFRTQFETMLLPDIDEKDIEILDTLAHLSGEEFYDFMESMDENELMAFQEFITKYLDSDDLNDIFEDSLALKKDDHGKKKFDA</sequence>
<dbReference type="EMBL" id="CP060636">
    <property type="protein sequence ID" value="QNM12225.1"/>
    <property type="molecule type" value="Genomic_DNA"/>
</dbReference>
<accession>A0A7G9GN43</accession>
<dbReference type="InterPro" id="IPR012912">
    <property type="entry name" value="Plasmid_pRiA4b_Orf3-like"/>
</dbReference>
<dbReference type="SUPFAM" id="SSF159941">
    <property type="entry name" value="MM3350-like"/>
    <property type="match status" value="1"/>
</dbReference>
<evidence type="ECO:0000259" key="1">
    <source>
        <dbReference type="Pfam" id="PF07929"/>
    </source>
</evidence>
<protein>
    <submittedName>
        <fullName evidence="2">Plasmid pRiA4b ORF-3 family protein</fullName>
    </submittedName>
</protein>
<evidence type="ECO:0000313" key="3">
    <source>
        <dbReference type="Proteomes" id="UP000515856"/>
    </source>
</evidence>
<name>A0A7G9GN43_9FIRM</name>
<organism evidence="2 3">
    <name type="scientific">[Eubacterium] hominis</name>
    <dbReference type="NCBI Taxonomy" id="2764325"/>
    <lineage>
        <taxon>Bacteria</taxon>
        <taxon>Bacillati</taxon>
        <taxon>Bacillota</taxon>
        <taxon>Erysipelotrichia</taxon>
        <taxon>Erysipelotrichales</taxon>
        <taxon>Erysipelotrichaceae</taxon>
        <taxon>Amedibacillus</taxon>
    </lineage>
</organism>
<gene>
    <name evidence="2" type="ORF">H9Q80_18610</name>
</gene>
<keyword evidence="3" id="KW-1185">Reference proteome</keyword>
<proteinExistence type="predicted"/>
<dbReference type="PANTHER" id="PTHR41878:SF1">
    <property type="entry name" value="TNPR PROTEIN"/>
    <property type="match status" value="1"/>
</dbReference>
<dbReference type="AlphaFoldDB" id="A0A7G9GN43"/>
<evidence type="ECO:0000313" key="2">
    <source>
        <dbReference type="EMBL" id="QNM12225.1"/>
    </source>
</evidence>
<reference evidence="2 3" key="1">
    <citation type="submission" date="2020-08" db="EMBL/GenBank/DDBJ databases">
        <authorList>
            <person name="Liu C."/>
            <person name="Sun Q."/>
        </authorList>
    </citation>
    <scope>NUCLEOTIDE SEQUENCE [LARGE SCALE GENOMIC DNA]</scope>
    <source>
        <strain evidence="2 3">NSJ-61</strain>
    </source>
</reference>
<dbReference type="InterPro" id="IPR024047">
    <property type="entry name" value="MM3350-like_sf"/>
</dbReference>
<dbReference type="PANTHER" id="PTHR41878">
    <property type="entry name" value="LEXA REPRESSOR-RELATED"/>
    <property type="match status" value="1"/>
</dbReference>
<dbReference type="KEGG" id="ehn:H9Q80_18610"/>
<dbReference type="RefSeq" id="WP_117536249.1">
    <property type="nucleotide sequence ID" value="NZ_CP060636.1"/>
</dbReference>
<feature type="domain" description="Plasmid pRiA4b Orf3-like" evidence="1">
    <location>
        <begin position="3"/>
        <end position="168"/>
    </location>
</feature>